<dbReference type="EMBL" id="PQGA01000007">
    <property type="protein sequence ID" value="POR51200.1"/>
    <property type="molecule type" value="Genomic_DNA"/>
</dbReference>
<dbReference type="InterPro" id="IPR006975">
    <property type="entry name" value="NifQ"/>
</dbReference>
<accession>A0A2S4M8Y8</accession>
<sequence length="203" mass="21281">MTGSLSDFEHLAAQCRDSLTGVPGGARSPDAWLFARLVAAREVRGERALLGLSAATLGALAARHFAASGGALAAPQHEALLVLDEAHAAFVAAMRDFLVGLAAPEVDADDARCLATILAHACLRPDHLWRDLGLSGRDDVTQMLTRFFPELVVRNTDNLRWKKLLARELALSVGGVPGPAPGCPGCEDFGFCFPGGKAAVQGS</sequence>
<organism evidence="1 2">
    <name type="scientific">Paraburkholderia eburnea</name>
    <dbReference type="NCBI Taxonomy" id="1189126"/>
    <lineage>
        <taxon>Bacteria</taxon>
        <taxon>Pseudomonadati</taxon>
        <taxon>Pseudomonadota</taxon>
        <taxon>Betaproteobacteria</taxon>
        <taxon>Burkholderiales</taxon>
        <taxon>Burkholderiaceae</taxon>
        <taxon>Paraburkholderia</taxon>
    </lineage>
</organism>
<comment type="caution">
    <text evidence="1">The sequence shown here is derived from an EMBL/GenBank/DDBJ whole genome shotgun (WGS) entry which is preliminary data.</text>
</comment>
<dbReference type="OrthoDB" id="192277at2"/>
<dbReference type="GO" id="GO:0030151">
    <property type="term" value="F:molybdenum ion binding"/>
    <property type="evidence" value="ECO:0007669"/>
    <property type="project" value="InterPro"/>
</dbReference>
<gene>
    <name evidence="1" type="ORF">B0G62_107228</name>
</gene>
<proteinExistence type="predicted"/>
<dbReference type="GO" id="GO:0009399">
    <property type="term" value="P:nitrogen fixation"/>
    <property type="evidence" value="ECO:0007669"/>
    <property type="project" value="InterPro"/>
</dbReference>
<keyword evidence="2" id="KW-1185">Reference proteome</keyword>
<evidence type="ECO:0000313" key="1">
    <source>
        <dbReference type="EMBL" id="POR51200.1"/>
    </source>
</evidence>
<evidence type="ECO:0000313" key="2">
    <source>
        <dbReference type="Proteomes" id="UP000237381"/>
    </source>
</evidence>
<dbReference type="Proteomes" id="UP000237381">
    <property type="component" value="Unassembled WGS sequence"/>
</dbReference>
<dbReference type="AlphaFoldDB" id="A0A2S4M8Y8"/>
<protein>
    <submittedName>
        <fullName evidence="1">Nitrogen fixation protein NifQ</fullName>
    </submittedName>
</protein>
<name>A0A2S4M8Y8_9BURK</name>
<dbReference type="Pfam" id="PF04891">
    <property type="entry name" value="NifQ"/>
    <property type="match status" value="1"/>
</dbReference>
<dbReference type="RefSeq" id="WP_103705170.1">
    <property type="nucleotide sequence ID" value="NZ_PQGA01000007.1"/>
</dbReference>
<reference evidence="1 2" key="1">
    <citation type="submission" date="2018-01" db="EMBL/GenBank/DDBJ databases">
        <title>Genomic Encyclopedia of Type Strains, Phase III (KMG-III): the genomes of soil and plant-associated and newly described type strains.</title>
        <authorList>
            <person name="Whitman W."/>
        </authorList>
    </citation>
    <scope>NUCLEOTIDE SEQUENCE [LARGE SCALE GENOMIC DNA]</scope>
    <source>
        <strain evidence="1 2">JCM 18070</strain>
    </source>
</reference>